<dbReference type="Gene3D" id="2.70.130.10">
    <property type="entry name" value="Mannose-6-phosphate receptor binding domain"/>
    <property type="match status" value="1"/>
</dbReference>
<dbReference type="InterPro" id="IPR045149">
    <property type="entry name" value="OS-9-like"/>
</dbReference>
<evidence type="ECO:0000313" key="9">
    <source>
        <dbReference type="EMBL" id="KZP16294.1"/>
    </source>
</evidence>
<dbReference type="GO" id="GO:0005789">
    <property type="term" value="C:endoplasmic reticulum membrane"/>
    <property type="evidence" value="ECO:0007669"/>
    <property type="project" value="UniProtKB-SubCell"/>
</dbReference>
<keyword evidence="7" id="KW-1015">Disulfide bond</keyword>
<dbReference type="SUPFAM" id="SSF50911">
    <property type="entry name" value="Mannose 6-phosphate receptor domain"/>
    <property type="match status" value="1"/>
</dbReference>
<dbReference type="EMBL" id="KV417595">
    <property type="protein sequence ID" value="KZP16294.1"/>
    <property type="molecule type" value="Genomic_DNA"/>
</dbReference>
<comment type="subcellular location">
    <subcellularLocation>
        <location evidence="1">Endoplasmic reticulum membrane</location>
        <topology evidence="1">Peripheral membrane protein</topology>
        <orientation evidence="1">Lumenal side</orientation>
    </subcellularLocation>
</comment>
<dbReference type="GO" id="GO:0030970">
    <property type="term" value="P:retrograde protein transport, ER to cytosol"/>
    <property type="evidence" value="ECO:0007669"/>
    <property type="project" value="TreeGrafter"/>
</dbReference>
<keyword evidence="6" id="KW-0256">Endoplasmic reticulum</keyword>
<evidence type="ECO:0000256" key="2">
    <source>
        <dbReference type="ARBA" id="ARBA00009918"/>
    </source>
</evidence>
<proteinExistence type="inferred from homology"/>
<evidence type="ECO:0000256" key="1">
    <source>
        <dbReference type="ARBA" id="ARBA00004367"/>
    </source>
</evidence>
<keyword evidence="5" id="KW-0430">Lectin</keyword>
<dbReference type="GO" id="GO:0030968">
    <property type="term" value="P:endoplasmic reticulum unfolded protein response"/>
    <property type="evidence" value="ECO:0007669"/>
    <property type="project" value="InterPro"/>
</dbReference>
<feature type="domain" description="MRH" evidence="8">
    <location>
        <begin position="150"/>
        <end position="295"/>
    </location>
</feature>
<evidence type="ECO:0000256" key="5">
    <source>
        <dbReference type="ARBA" id="ARBA00022734"/>
    </source>
</evidence>
<keyword evidence="4" id="KW-0732">Signal</keyword>
<dbReference type="Proteomes" id="UP000076532">
    <property type="component" value="Unassembled WGS sequence"/>
</dbReference>
<keyword evidence="10" id="KW-1185">Reference proteome</keyword>
<protein>
    <recommendedName>
        <fullName evidence="3">Protein OS-9 homolog</fullName>
    </recommendedName>
</protein>
<organism evidence="9 10">
    <name type="scientific">Athelia psychrophila</name>
    <dbReference type="NCBI Taxonomy" id="1759441"/>
    <lineage>
        <taxon>Eukaryota</taxon>
        <taxon>Fungi</taxon>
        <taxon>Dikarya</taxon>
        <taxon>Basidiomycota</taxon>
        <taxon>Agaricomycotina</taxon>
        <taxon>Agaricomycetes</taxon>
        <taxon>Agaricomycetidae</taxon>
        <taxon>Atheliales</taxon>
        <taxon>Atheliaceae</taxon>
        <taxon>Athelia</taxon>
    </lineage>
</organism>
<dbReference type="GO" id="GO:0030246">
    <property type="term" value="F:carbohydrate binding"/>
    <property type="evidence" value="ECO:0007669"/>
    <property type="project" value="UniProtKB-KW"/>
</dbReference>
<dbReference type="PANTHER" id="PTHR15414">
    <property type="entry name" value="OS-9-RELATED"/>
    <property type="match status" value="1"/>
</dbReference>
<dbReference type="InterPro" id="IPR044865">
    <property type="entry name" value="MRH_dom"/>
</dbReference>
<dbReference type="AlphaFoldDB" id="A0A166F010"/>
<name>A0A166F010_9AGAM</name>
<evidence type="ECO:0000256" key="3">
    <source>
        <dbReference type="ARBA" id="ARBA00018727"/>
    </source>
</evidence>
<dbReference type="OrthoDB" id="448954at2759"/>
<evidence type="ECO:0000313" key="10">
    <source>
        <dbReference type="Proteomes" id="UP000076532"/>
    </source>
</evidence>
<dbReference type="GO" id="GO:0005788">
    <property type="term" value="C:endoplasmic reticulum lumen"/>
    <property type="evidence" value="ECO:0007669"/>
    <property type="project" value="TreeGrafter"/>
</dbReference>
<dbReference type="InterPro" id="IPR009011">
    <property type="entry name" value="Man6P_isomerase_rcpt-bd_dom_sf"/>
</dbReference>
<dbReference type="STRING" id="436010.A0A166F010"/>
<reference evidence="9 10" key="1">
    <citation type="journal article" date="2016" name="Mol. Biol. Evol.">
        <title>Comparative Genomics of Early-Diverging Mushroom-Forming Fungi Provides Insights into the Origins of Lignocellulose Decay Capabilities.</title>
        <authorList>
            <person name="Nagy L.G."/>
            <person name="Riley R."/>
            <person name="Tritt A."/>
            <person name="Adam C."/>
            <person name="Daum C."/>
            <person name="Floudas D."/>
            <person name="Sun H."/>
            <person name="Yadav J.S."/>
            <person name="Pangilinan J."/>
            <person name="Larsson K.H."/>
            <person name="Matsuura K."/>
            <person name="Barry K."/>
            <person name="Labutti K."/>
            <person name="Kuo R."/>
            <person name="Ohm R.A."/>
            <person name="Bhattacharya S.S."/>
            <person name="Shirouzu T."/>
            <person name="Yoshinaga Y."/>
            <person name="Martin F.M."/>
            <person name="Grigoriev I.V."/>
            <person name="Hibbett D.S."/>
        </authorList>
    </citation>
    <scope>NUCLEOTIDE SEQUENCE [LARGE SCALE GENOMIC DNA]</scope>
    <source>
        <strain evidence="9 10">CBS 109695</strain>
    </source>
</reference>
<sequence length="512" mass="56528">MSPPSRLRPPALQLSRVHILMRLFKKTASLQILGYSIAVVAARATDWLDDLPLPQDTAERWARDGGPKGGEAEFLSNNWQSSLRETGGVGGHANAHVDDRPDYGHLGYVVRDTRRYLCLYPPPPNTAEALQDSEETTALKIFDLLQPLADKCLYYSAGWMTYEYCHGKGSRQFRALPDDAGALSLDEPREDPEWAHGSRTIGRPPAPAINLGEDVSRAWERAVNATLELAAGSNSRYLVQRWGNGTICEITGEAREVEVQFHCDSTASADAITLVREVKKCSYLLVIHTHRLCGQPGFQPPPDEAHIRCRVITETANSSDNPDEIVREAESPVDGAPLQYHASLSTSDASLVLHEDSSRGIDIQDWRHNYADGDYRVGIIERLLAHGCEMGPNPTYGQNPGDSLLEVMRFEVGKALLADGLDPEEYPAEWPDGDVGLDAVLDVIRDDIIESLYRTSGIELVDWPAGVAPGDGWRLHGENSLIDIYVSEWVQALEHAGIDVHERPAGYARDEL</sequence>
<evidence type="ECO:0000256" key="7">
    <source>
        <dbReference type="ARBA" id="ARBA00023157"/>
    </source>
</evidence>
<gene>
    <name evidence="9" type="ORF">FIBSPDRAFT_958167</name>
</gene>
<comment type="similarity">
    <text evidence="2">Belongs to the OS-9 family.</text>
</comment>
<evidence type="ECO:0000259" key="8">
    <source>
        <dbReference type="PROSITE" id="PS51914"/>
    </source>
</evidence>
<evidence type="ECO:0000256" key="6">
    <source>
        <dbReference type="ARBA" id="ARBA00022824"/>
    </source>
</evidence>
<dbReference type="PANTHER" id="PTHR15414:SF0">
    <property type="entry name" value="ENDOPLASMIC RETICULUM LECTIN 1"/>
    <property type="match status" value="1"/>
</dbReference>
<dbReference type="Pfam" id="PF07915">
    <property type="entry name" value="PRKCSH"/>
    <property type="match status" value="1"/>
</dbReference>
<evidence type="ECO:0000256" key="4">
    <source>
        <dbReference type="ARBA" id="ARBA00022729"/>
    </source>
</evidence>
<dbReference type="InterPro" id="IPR012913">
    <property type="entry name" value="OS9-like_dom"/>
</dbReference>
<accession>A0A166F010</accession>
<dbReference type="PROSITE" id="PS51914">
    <property type="entry name" value="MRH"/>
    <property type="match status" value="1"/>
</dbReference>